<organism evidence="3 4">
    <name type="scientific">Plasmodium ovale</name>
    <name type="common">malaria parasite P. ovale</name>
    <dbReference type="NCBI Taxonomy" id="36330"/>
    <lineage>
        <taxon>Eukaryota</taxon>
        <taxon>Sar</taxon>
        <taxon>Alveolata</taxon>
        <taxon>Apicomplexa</taxon>
        <taxon>Aconoidasida</taxon>
        <taxon>Haemosporida</taxon>
        <taxon>Plasmodiidae</taxon>
        <taxon>Plasmodium</taxon>
        <taxon>Plasmodium (Plasmodium)</taxon>
    </lineage>
</organism>
<keyword evidence="2" id="KW-0472">Membrane</keyword>
<dbReference type="Proteomes" id="UP000242942">
    <property type="component" value="Chromosome 7"/>
</dbReference>
<protein>
    <submittedName>
        <fullName evidence="3">Uncharacterized protein</fullName>
    </submittedName>
</protein>
<evidence type="ECO:0000313" key="3">
    <source>
        <dbReference type="EMBL" id="SCQ16238.1"/>
    </source>
</evidence>
<dbReference type="OrthoDB" id="378285at2759"/>
<name>A0A1D3U808_PLAOA</name>
<feature type="transmembrane region" description="Helical" evidence="2">
    <location>
        <begin position="12"/>
        <end position="36"/>
    </location>
</feature>
<dbReference type="AlphaFoldDB" id="A0A1D3U808"/>
<dbReference type="VEuPathDB" id="PlasmoDB:PocGH01_07032500"/>
<feature type="region of interest" description="Disordered" evidence="1">
    <location>
        <begin position="335"/>
        <end position="393"/>
    </location>
</feature>
<reference evidence="3 4" key="1">
    <citation type="submission" date="2016-06" db="EMBL/GenBank/DDBJ databases">
        <authorList>
            <consortium name="Pathogen Informatics"/>
        </authorList>
    </citation>
    <scope>NUCLEOTIDE SEQUENCE [LARGE SCALE GENOMIC DNA]</scope>
    <source>
        <strain evidence="3">PocGH01</strain>
    </source>
</reference>
<keyword evidence="2" id="KW-1133">Transmembrane helix</keyword>
<feature type="transmembrane region" description="Helical" evidence="2">
    <location>
        <begin position="48"/>
        <end position="77"/>
    </location>
</feature>
<keyword evidence="2" id="KW-0812">Transmembrane</keyword>
<gene>
    <name evidence="3" type="primary">PocGH01_07032500</name>
    <name evidence="3" type="ORF">POCGH01_07032500</name>
</gene>
<evidence type="ECO:0000256" key="1">
    <source>
        <dbReference type="SAM" id="MobiDB-lite"/>
    </source>
</evidence>
<accession>A0A1D3U808</accession>
<feature type="compositionally biased region" description="Low complexity" evidence="1">
    <location>
        <begin position="343"/>
        <end position="380"/>
    </location>
</feature>
<evidence type="ECO:0000256" key="2">
    <source>
        <dbReference type="SAM" id="Phobius"/>
    </source>
</evidence>
<feature type="transmembrane region" description="Helical" evidence="2">
    <location>
        <begin position="97"/>
        <end position="117"/>
    </location>
</feature>
<sequence length="393" mass="44882">MEEKVSSCSNFAVSVVFYLCYLFYLITYSFEIIFIFSTKMDYIILTTLLVFTLFSIFFSSYGLMYISVFLVIIIALVEVYEYTNSFFVYVLDDEFNKVFLLVRIFATINFLIFYYFYIKNLKMKKKENINRVSMEDAKKEVTSERQVKMFTGGKNPREGGKHGKDENAGKALHVSSHANPIVNPIANPHASTTIEGYVLKEVTIPIIQKDEKPNVVTPSGTFNKLSYVPFSHYNFKPSQNLSDEGTAHTLRTTNIIDANNNKNEINMCSSQYAYPYGGNIPTFPQYSNDTNTQRIELYSPNENHNIGKSGTENLCNADPYFPYSPYHKGDNLSAEMGHHQMGHHQTGQHQMGQHQMGQHQMGPYQMGQHQMGQHQMGPYQSGANQPGQYPARL</sequence>
<proteinExistence type="predicted"/>
<dbReference type="VEuPathDB" id="PlasmoDB:POWCR01_070027100"/>
<evidence type="ECO:0000313" key="4">
    <source>
        <dbReference type="Proteomes" id="UP000242942"/>
    </source>
</evidence>
<keyword evidence="4" id="KW-1185">Reference proteome</keyword>
<dbReference type="EMBL" id="LT594588">
    <property type="protein sequence ID" value="SCQ16238.1"/>
    <property type="molecule type" value="Genomic_DNA"/>
</dbReference>